<evidence type="ECO:0000313" key="3">
    <source>
        <dbReference type="Proteomes" id="UP000578819"/>
    </source>
</evidence>
<comment type="caution">
    <text evidence="2">The sequence shown here is derived from an EMBL/GenBank/DDBJ whole genome shotgun (WGS) entry which is preliminary data.</text>
</comment>
<dbReference type="AlphaFoldDB" id="A0A7W7WM58"/>
<keyword evidence="3" id="KW-1185">Reference proteome</keyword>
<gene>
    <name evidence="2" type="ORF">FHR38_000213</name>
</gene>
<dbReference type="Proteomes" id="UP000578819">
    <property type="component" value="Unassembled WGS sequence"/>
</dbReference>
<protein>
    <submittedName>
        <fullName evidence="2">Kynurenine formamidase</fullName>
    </submittedName>
</protein>
<evidence type="ECO:0000313" key="2">
    <source>
        <dbReference type="EMBL" id="MBB4956480.1"/>
    </source>
</evidence>
<organism evidence="2 3">
    <name type="scientific">Micromonospora polyrhachis</name>
    <dbReference type="NCBI Taxonomy" id="1282883"/>
    <lineage>
        <taxon>Bacteria</taxon>
        <taxon>Bacillati</taxon>
        <taxon>Actinomycetota</taxon>
        <taxon>Actinomycetes</taxon>
        <taxon>Micromonosporales</taxon>
        <taxon>Micromonosporaceae</taxon>
        <taxon>Micromonospora</taxon>
    </lineage>
</organism>
<dbReference type="Gene3D" id="3.50.30.50">
    <property type="entry name" value="Putative cyclase"/>
    <property type="match status" value="1"/>
</dbReference>
<dbReference type="GO" id="GO:0004061">
    <property type="term" value="F:arylformamidase activity"/>
    <property type="evidence" value="ECO:0007669"/>
    <property type="project" value="InterPro"/>
</dbReference>
<evidence type="ECO:0000256" key="1">
    <source>
        <dbReference type="SAM" id="MobiDB-lite"/>
    </source>
</evidence>
<sequence>MTDTGGLPALTGGPQPDLDSGTTALWSALAGARVIDLAQPMRRGMPQSPNHPPFRMVIERRHGDLVRADGGSAANEVIITGGHVGTHVDALAHVSQDGLVHGGRPAGAAQSHEGFAELGIETFDPYVGRAVLLDVAAIHGTAVLPAGYEITPDDLEQAAGHTRIAPGDAVLIGTGWSRRWDEGAAFVGLADGVPGPGVAAARWLAERAPRVVGGETIAFEHLGAGRGHATLPVHRILLVEHGINIVETMNLAPLLDTGAREFLFVLNPLPIVGATGAPVRPLAVLP</sequence>
<feature type="region of interest" description="Disordered" evidence="1">
    <location>
        <begin position="1"/>
        <end position="22"/>
    </location>
</feature>
<dbReference type="InterPro" id="IPR007325">
    <property type="entry name" value="KFase/CYL"/>
</dbReference>
<accession>A0A7W7WM58</accession>
<dbReference type="Pfam" id="PF04199">
    <property type="entry name" value="Cyclase"/>
    <property type="match status" value="1"/>
</dbReference>
<dbReference type="RefSeq" id="WP_184531961.1">
    <property type="nucleotide sequence ID" value="NZ_JACHJW010000001.1"/>
</dbReference>
<dbReference type="SUPFAM" id="SSF102198">
    <property type="entry name" value="Putative cyclase"/>
    <property type="match status" value="1"/>
</dbReference>
<reference evidence="2 3" key="1">
    <citation type="submission" date="2020-08" db="EMBL/GenBank/DDBJ databases">
        <title>Sequencing the genomes of 1000 actinobacteria strains.</title>
        <authorList>
            <person name="Klenk H.-P."/>
        </authorList>
    </citation>
    <scope>NUCLEOTIDE SEQUENCE [LARGE SCALE GENOMIC DNA]</scope>
    <source>
        <strain evidence="2 3">DSM 45886</strain>
    </source>
</reference>
<dbReference type="EMBL" id="JACHJW010000001">
    <property type="protein sequence ID" value="MBB4956480.1"/>
    <property type="molecule type" value="Genomic_DNA"/>
</dbReference>
<name>A0A7W7WM58_9ACTN</name>
<dbReference type="InterPro" id="IPR037175">
    <property type="entry name" value="KFase_sf"/>
</dbReference>
<dbReference type="PANTHER" id="PTHR34861">
    <property type="match status" value="1"/>
</dbReference>
<dbReference type="GO" id="GO:0019441">
    <property type="term" value="P:L-tryptophan catabolic process to kynurenine"/>
    <property type="evidence" value="ECO:0007669"/>
    <property type="project" value="InterPro"/>
</dbReference>
<dbReference type="PANTHER" id="PTHR34861:SF10">
    <property type="entry name" value="CYCLASE"/>
    <property type="match status" value="1"/>
</dbReference>
<proteinExistence type="predicted"/>